<name>A0A420J8D3_9PEZI</name>
<reference evidence="1 2" key="1">
    <citation type="journal article" date="2018" name="BMC Genomics">
        <title>Comparative genome analyses reveal sequence features reflecting distinct modes of host-adaptation between dicot and monocot powdery mildew.</title>
        <authorList>
            <person name="Wu Y."/>
            <person name="Ma X."/>
            <person name="Pan Z."/>
            <person name="Kale S.D."/>
            <person name="Song Y."/>
            <person name="King H."/>
            <person name="Zhang Q."/>
            <person name="Presley C."/>
            <person name="Deng X."/>
            <person name="Wei C.I."/>
            <person name="Xiao S."/>
        </authorList>
    </citation>
    <scope>NUCLEOTIDE SEQUENCE [LARGE SCALE GENOMIC DNA]</scope>
    <source>
        <strain evidence="1">UMSG1</strain>
    </source>
</reference>
<evidence type="ECO:0000313" key="2">
    <source>
        <dbReference type="Proteomes" id="UP000285326"/>
    </source>
</evidence>
<accession>A0A420J8D3</accession>
<dbReference type="Proteomes" id="UP000285326">
    <property type="component" value="Unassembled WGS sequence"/>
</dbReference>
<gene>
    <name evidence="1" type="ORF">GcM1_164016</name>
</gene>
<protein>
    <submittedName>
        <fullName evidence="1">Uncharacterized protein</fullName>
    </submittedName>
</protein>
<proteinExistence type="predicted"/>
<sequence>MAFMSAKKISDHELSKKLHRDGITTVASAPFEASARAKLGALSTAGVFQLIKLDNSYQYVRLYNT</sequence>
<evidence type="ECO:0000313" key="1">
    <source>
        <dbReference type="EMBL" id="RKF83038.1"/>
    </source>
</evidence>
<organism evidence="1 2">
    <name type="scientific">Golovinomyces cichoracearum</name>
    <dbReference type="NCBI Taxonomy" id="62708"/>
    <lineage>
        <taxon>Eukaryota</taxon>
        <taxon>Fungi</taxon>
        <taxon>Dikarya</taxon>
        <taxon>Ascomycota</taxon>
        <taxon>Pezizomycotina</taxon>
        <taxon>Leotiomycetes</taxon>
        <taxon>Erysiphales</taxon>
        <taxon>Erysiphaceae</taxon>
        <taxon>Golovinomyces</taxon>
    </lineage>
</organism>
<comment type="caution">
    <text evidence="1">The sequence shown here is derived from an EMBL/GenBank/DDBJ whole genome shotgun (WGS) entry which is preliminary data.</text>
</comment>
<dbReference type="EMBL" id="MCBS01016427">
    <property type="protein sequence ID" value="RKF83038.1"/>
    <property type="molecule type" value="Genomic_DNA"/>
</dbReference>
<dbReference type="AlphaFoldDB" id="A0A420J8D3"/>